<dbReference type="EMBL" id="JAAKDE010000019">
    <property type="protein sequence ID" value="MBA2133730.1"/>
    <property type="molecule type" value="Genomic_DNA"/>
</dbReference>
<reference evidence="7" key="1">
    <citation type="submission" date="2020-06" db="EMBL/GenBank/DDBJ databases">
        <title>Novel chitinolytic bacterium.</title>
        <authorList>
            <person name="Ungkulpasvich U."/>
            <person name="Kosugi A."/>
            <person name="Uke A."/>
        </authorList>
    </citation>
    <scope>NUCLEOTIDE SEQUENCE</scope>
    <source>
        <strain evidence="7">UUS1-1</strain>
    </source>
</reference>
<gene>
    <name evidence="7" type="ORF">G5B42_09320</name>
</gene>
<dbReference type="GO" id="GO:0008237">
    <property type="term" value="F:metallopeptidase activity"/>
    <property type="evidence" value="ECO:0007669"/>
    <property type="project" value="UniProtKB-KW"/>
</dbReference>
<dbReference type="Proteomes" id="UP000657177">
    <property type="component" value="Unassembled WGS sequence"/>
</dbReference>
<protein>
    <submittedName>
        <fullName evidence="7">TldD/PmbA family protein</fullName>
    </submittedName>
</protein>
<keyword evidence="8" id="KW-1185">Reference proteome</keyword>
<evidence type="ECO:0000259" key="6">
    <source>
        <dbReference type="Pfam" id="PF19289"/>
    </source>
</evidence>
<evidence type="ECO:0000313" key="8">
    <source>
        <dbReference type="Proteomes" id="UP000657177"/>
    </source>
</evidence>
<keyword evidence="2" id="KW-0645">Protease</keyword>
<dbReference type="GO" id="GO:0006508">
    <property type="term" value="P:proteolysis"/>
    <property type="evidence" value="ECO:0007669"/>
    <property type="project" value="UniProtKB-KW"/>
</dbReference>
<keyword evidence="3" id="KW-0378">Hydrolase</keyword>
<dbReference type="InterPro" id="IPR035068">
    <property type="entry name" value="TldD/PmbA_N"/>
</dbReference>
<accession>A0A8J6LJF6</accession>
<dbReference type="PANTHER" id="PTHR30624:SF0">
    <property type="entry name" value="METALLOPROTEASE SLR0863"/>
    <property type="match status" value="1"/>
</dbReference>
<feature type="domain" description="Metalloprotease TldD/E N-terminal" evidence="5">
    <location>
        <begin position="17"/>
        <end position="80"/>
    </location>
</feature>
<evidence type="ECO:0000256" key="3">
    <source>
        <dbReference type="ARBA" id="ARBA00022801"/>
    </source>
</evidence>
<dbReference type="InterPro" id="IPR045569">
    <property type="entry name" value="Metalloprtase-TldD/E_C"/>
</dbReference>
<evidence type="ECO:0000256" key="1">
    <source>
        <dbReference type="ARBA" id="ARBA00005836"/>
    </source>
</evidence>
<organism evidence="7 8">
    <name type="scientific">Capillibacterium thermochitinicola</name>
    <dbReference type="NCBI Taxonomy" id="2699427"/>
    <lineage>
        <taxon>Bacteria</taxon>
        <taxon>Bacillati</taxon>
        <taxon>Bacillota</taxon>
        <taxon>Capillibacterium</taxon>
    </lineage>
</organism>
<sequence length="458" mass="49579">MNIDLSSFRNLFTDYTELRCQENNSLVISFLKGNNTTNTRLTTSGVSARVYKDGVWGFASSPEATHDGVKFVITTATDNASFLAAKERLSAAPLPRGEVTTHYDPPMTAPPPNPEQLVAFLQEIDQYIAEKYPNLASRTVTFNRTELKKSLLTSEGAAAFSLLTRSLILIGLTVEHDGAPVSLQEVFGGRGQFEDHFSTPDALYPQIDQLYEHLMRKREGVYPAAGLKTCILAPELTGILAHEAIGHTCEADLVLGGSVVGTKLGQPVASPLVSLVDFAHTALGEICPVPIFIDDEGTTATDAVLIDHGILKGFLHNKETARHFQVPPTGNARAFRFSDEPLIRMRNTAILPGEASLEEMIASLDDGYYLMRPSNGQADATSEFMFGVTLGYEVKNGKLGRAIKDTTISGLAFQVLQTVSEVSREFKWLSGGMCGKKQLIPVGLGGPALKCQVMIGGR</sequence>
<evidence type="ECO:0000259" key="5">
    <source>
        <dbReference type="Pfam" id="PF01523"/>
    </source>
</evidence>
<dbReference type="SUPFAM" id="SSF111283">
    <property type="entry name" value="Putative modulator of DNA gyrase, PmbA/TldD"/>
    <property type="match status" value="1"/>
</dbReference>
<dbReference type="InterPro" id="IPR036059">
    <property type="entry name" value="TldD/PmbA_sf"/>
</dbReference>
<dbReference type="Pfam" id="PF19289">
    <property type="entry name" value="PmbA_TldD_3rd"/>
    <property type="match status" value="1"/>
</dbReference>
<keyword evidence="4" id="KW-0482">Metalloprotease</keyword>
<evidence type="ECO:0000256" key="4">
    <source>
        <dbReference type="ARBA" id="ARBA00023049"/>
    </source>
</evidence>
<name>A0A8J6LJF6_9FIRM</name>
<dbReference type="InterPro" id="IPR002510">
    <property type="entry name" value="Metalloprtase-TldD/E_N"/>
</dbReference>
<dbReference type="AlphaFoldDB" id="A0A8J6LJF6"/>
<dbReference type="GO" id="GO:0005829">
    <property type="term" value="C:cytosol"/>
    <property type="evidence" value="ECO:0007669"/>
    <property type="project" value="TreeGrafter"/>
</dbReference>
<proteinExistence type="inferred from homology"/>
<feature type="domain" description="Metalloprotease TldD/E C-terminal" evidence="6">
    <location>
        <begin position="230"/>
        <end position="452"/>
    </location>
</feature>
<comment type="similarity">
    <text evidence="1">Belongs to the peptidase U62 family.</text>
</comment>
<evidence type="ECO:0000256" key="2">
    <source>
        <dbReference type="ARBA" id="ARBA00022670"/>
    </source>
</evidence>
<dbReference type="Gene3D" id="3.30.2290.10">
    <property type="entry name" value="PmbA/TldD superfamily"/>
    <property type="match status" value="1"/>
</dbReference>
<evidence type="ECO:0000313" key="7">
    <source>
        <dbReference type="EMBL" id="MBA2133730.1"/>
    </source>
</evidence>
<dbReference type="RefSeq" id="WP_181340200.1">
    <property type="nucleotide sequence ID" value="NZ_JAAKDE010000019.1"/>
</dbReference>
<comment type="caution">
    <text evidence="7">The sequence shown here is derived from an EMBL/GenBank/DDBJ whole genome shotgun (WGS) entry which is preliminary data.</text>
</comment>
<dbReference type="PANTHER" id="PTHR30624">
    <property type="entry name" value="UNCHARACTERIZED PROTEIN TLDD AND PMBA"/>
    <property type="match status" value="1"/>
</dbReference>
<dbReference type="InterPro" id="IPR051463">
    <property type="entry name" value="Peptidase_U62_metallo"/>
</dbReference>
<dbReference type="Pfam" id="PF01523">
    <property type="entry name" value="PmbA_TldD_1st"/>
    <property type="match status" value="1"/>
</dbReference>